<keyword evidence="2" id="KW-1185">Reference proteome</keyword>
<protein>
    <submittedName>
        <fullName evidence="1">Uncharacterized protein</fullName>
    </submittedName>
</protein>
<organism evidence="1 2">
    <name type="scientific">Triplophysa rosa</name>
    <name type="common">Cave loach</name>
    <dbReference type="NCBI Taxonomy" id="992332"/>
    <lineage>
        <taxon>Eukaryota</taxon>
        <taxon>Metazoa</taxon>
        <taxon>Chordata</taxon>
        <taxon>Craniata</taxon>
        <taxon>Vertebrata</taxon>
        <taxon>Euteleostomi</taxon>
        <taxon>Actinopterygii</taxon>
        <taxon>Neopterygii</taxon>
        <taxon>Teleostei</taxon>
        <taxon>Ostariophysi</taxon>
        <taxon>Cypriniformes</taxon>
        <taxon>Nemacheilidae</taxon>
        <taxon>Triplophysa</taxon>
    </lineage>
</organism>
<proteinExistence type="predicted"/>
<gene>
    <name evidence="1" type="ORF">IRJ41_009968</name>
</gene>
<evidence type="ECO:0000313" key="1">
    <source>
        <dbReference type="EMBL" id="KAI7811068.1"/>
    </source>
</evidence>
<dbReference type="EMBL" id="JAFHDT010000004">
    <property type="protein sequence ID" value="KAI7811068.1"/>
    <property type="molecule type" value="Genomic_DNA"/>
</dbReference>
<evidence type="ECO:0000313" key="2">
    <source>
        <dbReference type="Proteomes" id="UP001059041"/>
    </source>
</evidence>
<dbReference type="Proteomes" id="UP001059041">
    <property type="component" value="Linkage Group LG4"/>
</dbReference>
<accession>A0A9W7WZN3</accession>
<comment type="caution">
    <text evidence="1">The sequence shown here is derived from an EMBL/GenBank/DDBJ whole genome shotgun (WGS) entry which is preliminary data.</text>
</comment>
<sequence length="134" mass="14981">MPASEGLTSKGLAVATGALKCFMNVYGGTDRLCEEEEISLTPVEKHLKISMTDAPVQFAPFLPSCHLLWYKCLVFCDANVARVRHELTGGDYDADVCGYRRHKEKRRVLTDSCPFQLSTPLTYKLLEEYDVTGT</sequence>
<name>A0A9W7WZN3_TRIRA</name>
<reference evidence="1" key="1">
    <citation type="submission" date="2021-02" db="EMBL/GenBank/DDBJ databases">
        <title>Comparative genomics reveals that relaxation of natural selection precedes convergent phenotypic evolution of cavefish.</title>
        <authorList>
            <person name="Peng Z."/>
        </authorList>
    </citation>
    <scope>NUCLEOTIDE SEQUENCE</scope>
    <source>
        <tissue evidence="1">Muscle</tissue>
    </source>
</reference>
<dbReference type="AlphaFoldDB" id="A0A9W7WZN3"/>